<comment type="caution">
    <text evidence="1">The sequence shown here is derived from an EMBL/GenBank/DDBJ whole genome shotgun (WGS) entry which is preliminary data.</text>
</comment>
<keyword evidence="2" id="KW-1185">Reference proteome</keyword>
<dbReference type="EMBL" id="JAPDRK010000012">
    <property type="protein sequence ID" value="KAJ9607022.1"/>
    <property type="molecule type" value="Genomic_DNA"/>
</dbReference>
<protein>
    <submittedName>
        <fullName evidence="1">Uncharacterized protein</fullName>
    </submittedName>
</protein>
<evidence type="ECO:0000313" key="1">
    <source>
        <dbReference type="EMBL" id="KAJ9607022.1"/>
    </source>
</evidence>
<evidence type="ECO:0000313" key="2">
    <source>
        <dbReference type="Proteomes" id="UP001172673"/>
    </source>
</evidence>
<proteinExistence type="predicted"/>
<reference evidence="1" key="1">
    <citation type="submission" date="2022-10" db="EMBL/GenBank/DDBJ databases">
        <title>Culturing micro-colonial fungi from biological soil crusts in the Mojave desert and describing Neophaeococcomyces mojavensis, and introducing the new genera and species Taxawa tesnikishii.</title>
        <authorList>
            <person name="Kurbessoian T."/>
            <person name="Stajich J.E."/>
        </authorList>
    </citation>
    <scope>NUCLEOTIDE SEQUENCE</scope>
    <source>
        <strain evidence="1">TK_41</strain>
    </source>
</reference>
<sequence length="145" mass="17150">MAEQSRYHITTIRKRRMVDDKVIERQEKIRHQSDEVRNALRKNHHEIQERTDQICAGKKMYEQEKRERLISGDKQKGPKAAHNARMREVETLFDLQSKQLSKLALCENRCLEPVNADERTALEQRWAEIMKPTEDILATISRQLG</sequence>
<name>A0AA38X5B1_9EURO</name>
<gene>
    <name evidence="1" type="ORF">H2200_008094</name>
</gene>
<dbReference type="Proteomes" id="UP001172673">
    <property type="component" value="Unassembled WGS sequence"/>
</dbReference>
<dbReference type="AlphaFoldDB" id="A0AA38X5B1"/>
<accession>A0AA38X5B1</accession>
<organism evidence="1 2">
    <name type="scientific">Cladophialophora chaetospira</name>
    <dbReference type="NCBI Taxonomy" id="386627"/>
    <lineage>
        <taxon>Eukaryota</taxon>
        <taxon>Fungi</taxon>
        <taxon>Dikarya</taxon>
        <taxon>Ascomycota</taxon>
        <taxon>Pezizomycotina</taxon>
        <taxon>Eurotiomycetes</taxon>
        <taxon>Chaetothyriomycetidae</taxon>
        <taxon>Chaetothyriales</taxon>
        <taxon>Herpotrichiellaceae</taxon>
        <taxon>Cladophialophora</taxon>
    </lineage>
</organism>